<accession>A0A1I7YHW4</accession>
<dbReference type="AlphaFoldDB" id="A0A1I7YHW4"/>
<dbReference type="WBParaSite" id="L893_g16589.t2">
    <property type="protein sequence ID" value="L893_g16589.t2"/>
    <property type="gene ID" value="L893_g16589"/>
</dbReference>
<organism evidence="2 3">
    <name type="scientific">Steinernema glaseri</name>
    <dbReference type="NCBI Taxonomy" id="37863"/>
    <lineage>
        <taxon>Eukaryota</taxon>
        <taxon>Metazoa</taxon>
        <taxon>Ecdysozoa</taxon>
        <taxon>Nematoda</taxon>
        <taxon>Chromadorea</taxon>
        <taxon>Rhabditida</taxon>
        <taxon>Tylenchina</taxon>
        <taxon>Panagrolaimomorpha</taxon>
        <taxon>Strongyloidoidea</taxon>
        <taxon>Steinernematidae</taxon>
        <taxon>Steinernema</taxon>
    </lineage>
</organism>
<feature type="compositionally biased region" description="Polar residues" evidence="1">
    <location>
        <begin position="154"/>
        <end position="177"/>
    </location>
</feature>
<feature type="region of interest" description="Disordered" evidence="1">
    <location>
        <begin position="143"/>
        <end position="177"/>
    </location>
</feature>
<name>A0A1I7YHW4_9BILA</name>
<feature type="compositionally biased region" description="Basic and acidic residues" evidence="1">
    <location>
        <begin position="143"/>
        <end position="153"/>
    </location>
</feature>
<evidence type="ECO:0000313" key="2">
    <source>
        <dbReference type="Proteomes" id="UP000095287"/>
    </source>
</evidence>
<proteinExistence type="predicted"/>
<sequence length="177" mass="19601">MIVHWNASTEPGVEFVRVSYMDVSEDADGPLRELTLPEGARSAKLLQHLELHRKKYEICAEFIRSSGEHGFRGCVHEFLTAGYNPFNPLARPDAAPRAVLCGTAEITCRCEPSNDKGEATRVFWQVDQDPALDTTYVVHYAREGESDFEEPTHETATSSLTKSPYTIGTPRASSSPA</sequence>
<reference evidence="3" key="1">
    <citation type="submission" date="2016-11" db="UniProtKB">
        <authorList>
            <consortium name="WormBaseParasite"/>
        </authorList>
    </citation>
    <scope>IDENTIFICATION</scope>
</reference>
<evidence type="ECO:0000313" key="3">
    <source>
        <dbReference type="WBParaSite" id="L893_g16589.t2"/>
    </source>
</evidence>
<evidence type="ECO:0000256" key="1">
    <source>
        <dbReference type="SAM" id="MobiDB-lite"/>
    </source>
</evidence>
<dbReference type="Proteomes" id="UP000095287">
    <property type="component" value="Unplaced"/>
</dbReference>
<protein>
    <submittedName>
        <fullName evidence="3">Fibronectin type-III domain-containing protein</fullName>
    </submittedName>
</protein>
<keyword evidence="2" id="KW-1185">Reference proteome</keyword>